<proteinExistence type="predicted"/>
<protein>
    <submittedName>
        <fullName evidence="1">Uncharacterized protein</fullName>
    </submittedName>
</protein>
<evidence type="ECO:0000313" key="2">
    <source>
        <dbReference type="Proteomes" id="UP000095038"/>
    </source>
</evidence>
<dbReference type="EMBL" id="KV454522">
    <property type="protein sequence ID" value="ODV57800.1"/>
    <property type="molecule type" value="Genomic_DNA"/>
</dbReference>
<dbReference type="InParanoid" id="A0A1D2V867"/>
<reference evidence="2" key="1">
    <citation type="submission" date="2016-05" db="EMBL/GenBank/DDBJ databases">
        <title>Comparative genomics of biotechnologically important yeasts.</title>
        <authorList>
            <consortium name="DOE Joint Genome Institute"/>
            <person name="Riley R."/>
            <person name="Haridas S."/>
            <person name="Wolfe K.H."/>
            <person name="Lopes M.R."/>
            <person name="Hittinger C.T."/>
            <person name="Goker M."/>
            <person name="Salamov A."/>
            <person name="Wisecaver J."/>
            <person name="Long T.M."/>
            <person name="Aerts A.L."/>
            <person name="Barry K."/>
            <person name="Choi C."/>
            <person name="Clum A."/>
            <person name="Coughlan A.Y."/>
            <person name="Deshpande S."/>
            <person name="Douglass A.P."/>
            <person name="Hanson S.J."/>
            <person name="Klenk H.-P."/>
            <person name="Labutti K."/>
            <person name="Lapidus A."/>
            <person name="Lindquist E."/>
            <person name="Lipzen A."/>
            <person name="Meier-Kolthoff J.P."/>
            <person name="Ohm R.A."/>
            <person name="Otillar R.P."/>
            <person name="Pangilinan J."/>
            <person name="Peng Y."/>
            <person name="Rokas A."/>
            <person name="Rosa C.A."/>
            <person name="Scheuner C."/>
            <person name="Sibirny A.A."/>
            <person name="Slot J.C."/>
            <person name="Stielow J.B."/>
            <person name="Sun H."/>
            <person name="Kurtzman C.P."/>
            <person name="Blackwell M."/>
            <person name="Grigoriev I.V."/>
            <person name="Jeffries T.W."/>
        </authorList>
    </citation>
    <scope>NUCLEOTIDE SEQUENCE [LARGE SCALE GENOMIC DNA]</scope>
    <source>
        <strain evidence="2">DSM 1968</strain>
    </source>
</reference>
<dbReference type="Proteomes" id="UP000095038">
    <property type="component" value="Unassembled WGS sequence"/>
</dbReference>
<dbReference type="AlphaFoldDB" id="A0A1D2V867"/>
<sequence>MEISTLNLRQSIIFEFRKQFRIIKSKKSLKKTTKKIRSSIWDNQIDRDWTTQIKWENLLSNYTKHYQRDNRNQVSIHKTILYPILHFPKPIFQKIIALLTGNDIKSIIHYQQIKSKSQPQECECGHIDKSALHQLQKCPLRYKERENILPKKIIKEPPKIGKENLPKVVKFFDPIK</sequence>
<gene>
    <name evidence="1" type="ORF">ASCRUDRAFT_10749</name>
</gene>
<organism evidence="1 2">
    <name type="scientific">Ascoidea rubescens DSM 1968</name>
    <dbReference type="NCBI Taxonomy" id="1344418"/>
    <lineage>
        <taxon>Eukaryota</taxon>
        <taxon>Fungi</taxon>
        <taxon>Dikarya</taxon>
        <taxon>Ascomycota</taxon>
        <taxon>Saccharomycotina</taxon>
        <taxon>Saccharomycetes</taxon>
        <taxon>Ascoideaceae</taxon>
        <taxon>Ascoidea</taxon>
    </lineage>
</organism>
<dbReference type="RefSeq" id="XP_020044107.1">
    <property type="nucleotide sequence ID" value="XM_020188685.1"/>
</dbReference>
<accession>A0A1D2V867</accession>
<dbReference type="GeneID" id="30962321"/>
<name>A0A1D2V867_9ASCO</name>
<evidence type="ECO:0000313" key="1">
    <source>
        <dbReference type="EMBL" id="ODV57800.1"/>
    </source>
</evidence>
<keyword evidence="2" id="KW-1185">Reference proteome</keyword>